<dbReference type="PANTHER" id="PTHR15239">
    <property type="entry name" value="NUCLEAR EXPORT MEDIATOR FACTOR NEMF"/>
    <property type="match status" value="1"/>
</dbReference>
<feature type="compositionally biased region" description="Acidic residues" evidence="1">
    <location>
        <begin position="114"/>
        <end position="124"/>
    </location>
</feature>
<accession>A0A8J4GFH6</accession>
<feature type="compositionally biased region" description="Low complexity" evidence="1">
    <location>
        <begin position="274"/>
        <end position="283"/>
    </location>
</feature>
<evidence type="ECO:0000313" key="4">
    <source>
        <dbReference type="Proteomes" id="UP000722791"/>
    </source>
</evidence>
<dbReference type="GO" id="GO:0000049">
    <property type="term" value="F:tRNA binding"/>
    <property type="evidence" value="ECO:0007669"/>
    <property type="project" value="TreeGrafter"/>
</dbReference>
<evidence type="ECO:0000313" key="3">
    <source>
        <dbReference type="EMBL" id="GIM05839.1"/>
    </source>
</evidence>
<feature type="domain" description="NFACT protein C-terminal" evidence="2">
    <location>
        <begin position="162"/>
        <end position="253"/>
    </location>
</feature>
<feature type="compositionally biased region" description="Basic and acidic residues" evidence="1">
    <location>
        <begin position="52"/>
        <end position="63"/>
    </location>
</feature>
<gene>
    <name evidence="3" type="ORF">Vretimale_10215</name>
</gene>
<feature type="compositionally biased region" description="Basic and acidic residues" evidence="1">
    <location>
        <begin position="35"/>
        <end position="44"/>
    </location>
</feature>
<dbReference type="InterPro" id="IPR051608">
    <property type="entry name" value="RQC_Subunit_NEMF"/>
</dbReference>
<dbReference type="Pfam" id="PF11923">
    <property type="entry name" value="NFACT-C"/>
    <property type="match status" value="1"/>
</dbReference>
<dbReference type="GO" id="GO:1990112">
    <property type="term" value="C:RQC complex"/>
    <property type="evidence" value="ECO:0007669"/>
    <property type="project" value="TreeGrafter"/>
</dbReference>
<dbReference type="GO" id="GO:1990116">
    <property type="term" value="P:ribosome-associated ubiquitin-dependent protein catabolic process"/>
    <property type="evidence" value="ECO:0007669"/>
    <property type="project" value="TreeGrafter"/>
</dbReference>
<dbReference type="GO" id="GO:0072344">
    <property type="term" value="P:rescue of stalled ribosome"/>
    <property type="evidence" value="ECO:0007669"/>
    <property type="project" value="TreeGrafter"/>
</dbReference>
<proteinExistence type="predicted"/>
<feature type="compositionally biased region" description="Gly residues" evidence="1">
    <location>
        <begin position="284"/>
        <end position="293"/>
    </location>
</feature>
<dbReference type="EMBL" id="BNCQ01000019">
    <property type="protein sequence ID" value="GIM05839.1"/>
    <property type="molecule type" value="Genomic_DNA"/>
</dbReference>
<organism evidence="3 4">
    <name type="scientific">Volvox reticuliferus</name>
    <dbReference type="NCBI Taxonomy" id="1737510"/>
    <lineage>
        <taxon>Eukaryota</taxon>
        <taxon>Viridiplantae</taxon>
        <taxon>Chlorophyta</taxon>
        <taxon>core chlorophytes</taxon>
        <taxon>Chlorophyceae</taxon>
        <taxon>CS clade</taxon>
        <taxon>Chlamydomonadales</taxon>
        <taxon>Volvocaceae</taxon>
        <taxon>Volvox</taxon>
    </lineage>
</organism>
<dbReference type="AlphaFoldDB" id="A0A8J4GFH6"/>
<sequence length="293" mass="31388">MRMYQDAEERALALAVLGSAGEKKSRADRRKERKERREAVRQEGRAALLGNEEERRQAIERATGKQFVRPEGATDDDVDDDDNDESENRVEEERGEQAEATQVQVDGGDAGSEVQEDGGEEVEEQGPAADGADGAAEAERAEIAALLAEENVEAPLADEDAARLSVLDSLTGLPRAEDLLLYAVPVCGPYTAIQSYKYKVKVTPGTVKKGKAARQAIELLIRGLDVASRERDVLKAVPEMEAINALVGPGVKLSMPGLQKLKADDKKTKKARAQAEAQARAAGQGQGQAGDAA</sequence>
<feature type="region of interest" description="Disordered" evidence="1">
    <location>
        <begin position="15"/>
        <end position="137"/>
    </location>
</feature>
<evidence type="ECO:0000259" key="2">
    <source>
        <dbReference type="Pfam" id="PF11923"/>
    </source>
</evidence>
<dbReference type="GO" id="GO:0043023">
    <property type="term" value="F:ribosomal large subunit binding"/>
    <property type="evidence" value="ECO:0007669"/>
    <property type="project" value="TreeGrafter"/>
</dbReference>
<dbReference type="InterPro" id="IPR021846">
    <property type="entry name" value="NFACT-C"/>
</dbReference>
<dbReference type="PANTHER" id="PTHR15239:SF6">
    <property type="entry name" value="RIBOSOME QUALITY CONTROL COMPLEX SUBUNIT NEMF"/>
    <property type="match status" value="1"/>
</dbReference>
<comment type="caution">
    <text evidence="3">The sequence shown here is derived from an EMBL/GenBank/DDBJ whole genome shotgun (WGS) entry which is preliminary data.</text>
</comment>
<name>A0A8J4GFH6_9CHLO</name>
<feature type="compositionally biased region" description="Acidic residues" evidence="1">
    <location>
        <begin position="73"/>
        <end position="85"/>
    </location>
</feature>
<dbReference type="Proteomes" id="UP000722791">
    <property type="component" value="Unassembled WGS sequence"/>
</dbReference>
<protein>
    <recommendedName>
        <fullName evidence="2">NFACT protein C-terminal domain-containing protein</fullName>
    </recommendedName>
</protein>
<feature type="region of interest" description="Disordered" evidence="1">
    <location>
        <begin position="262"/>
        <end position="293"/>
    </location>
</feature>
<reference evidence="3" key="1">
    <citation type="journal article" date="2021" name="Proc. Natl. Acad. Sci. U.S.A.">
        <title>Three genomes in the algal genus Volvox reveal the fate of a haploid sex-determining region after a transition to homothallism.</title>
        <authorList>
            <person name="Yamamoto K."/>
            <person name="Hamaji T."/>
            <person name="Kawai-Toyooka H."/>
            <person name="Matsuzaki R."/>
            <person name="Takahashi F."/>
            <person name="Nishimura Y."/>
            <person name="Kawachi M."/>
            <person name="Noguchi H."/>
            <person name="Minakuchi Y."/>
            <person name="Umen J.G."/>
            <person name="Toyoda A."/>
            <person name="Nozaki H."/>
        </authorList>
    </citation>
    <scope>NUCLEOTIDE SEQUENCE</scope>
    <source>
        <strain evidence="3">NIES-3785</strain>
    </source>
</reference>
<evidence type="ECO:0000256" key="1">
    <source>
        <dbReference type="SAM" id="MobiDB-lite"/>
    </source>
</evidence>
<feature type="compositionally biased region" description="Basic and acidic residues" evidence="1">
    <location>
        <begin position="86"/>
        <end position="97"/>
    </location>
</feature>
<feature type="compositionally biased region" description="Low complexity" evidence="1">
    <location>
        <begin position="125"/>
        <end position="135"/>
    </location>
</feature>